<evidence type="ECO:0000256" key="3">
    <source>
        <dbReference type="ARBA" id="ARBA00022692"/>
    </source>
</evidence>
<dbReference type="InterPro" id="IPR001901">
    <property type="entry name" value="Translocase_SecE/Sec61-g"/>
</dbReference>
<dbReference type="GO" id="GO:0008320">
    <property type="term" value="F:protein transmembrane transporter activity"/>
    <property type="evidence" value="ECO:0007669"/>
    <property type="project" value="InterPro"/>
</dbReference>
<reference evidence="9" key="1">
    <citation type="journal article" date="2012" name="Science">
        <title>Fermentation, hydrogen, and sulfur metabolism in multiple uncultivated bacterial phyla.</title>
        <authorList>
            <person name="Wrighton K.C."/>
            <person name="Thomas B.C."/>
            <person name="Sharon I."/>
            <person name="Miller C.S."/>
            <person name="Castelle C.J."/>
            <person name="VerBerkmoes N.C."/>
            <person name="Wilkins M.J."/>
            <person name="Hettich R.L."/>
            <person name="Lipton M.S."/>
            <person name="Williams K.H."/>
            <person name="Long P.E."/>
            <person name="Banfield J.F."/>
        </authorList>
    </citation>
    <scope>NUCLEOTIDE SEQUENCE [LARGE SCALE GENOMIC DNA]</scope>
</reference>
<feature type="transmembrane region" description="Helical" evidence="8">
    <location>
        <begin position="26"/>
        <end position="53"/>
    </location>
</feature>
<comment type="subcellular location">
    <subcellularLocation>
        <location evidence="1">Membrane</location>
    </subcellularLocation>
</comment>
<evidence type="ECO:0008006" key="10">
    <source>
        <dbReference type="Google" id="ProtNLM"/>
    </source>
</evidence>
<keyword evidence="2" id="KW-0813">Transport</keyword>
<evidence type="ECO:0000256" key="6">
    <source>
        <dbReference type="ARBA" id="ARBA00023010"/>
    </source>
</evidence>
<protein>
    <recommendedName>
        <fullName evidence="10">Protein translocase subunit SecE</fullName>
    </recommendedName>
</protein>
<organism evidence="9">
    <name type="scientific">uncultured bacterium</name>
    <name type="common">gcode 4</name>
    <dbReference type="NCBI Taxonomy" id="1234023"/>
    <lineage>
        <taxon>Bacteria</taxon>
        <taxon>environmental samples</taxon>
    </lineage>
</organism>
<dbReference type="InterPro" id="IPR038379">
    <property type="entry name" value="SecE_sf"/>
</dbReference>
<comment type="caution">
    <text evidence="9">The sequence shown here is derived from an EMBL/GenBank/DDBJ whole genome shotgun (WGS) entry which is preliminary data.</text>
</comment>
<evidence type="ECO:0000313" key="9">
    <source>
        <dbReference type="EMBL" id="EKE28800.1"/>
    </source>
</evidence>
<dbReference type="InterPro" id="IPR005807">
    <property type="entry name" value="SecE_bac"/>
</dbReference>
<proteinExistence type="predicted"/>
<evidence type="ECO:0000256" key="5">
    <source>
        <dbReference type="ARBA" id="ARBA00022989"/>
    </source>
</evidence>
<evidence type="ECO:0000256" key="8">
    <source>
        <dbReference type="SAM" id="Phobius"/>
    </source>
</evidence>
<dbReference type="Pfam" id="PF00584">
    <property type="entry name" value="SecE"/>
    <property type="match status" value="1"/>
</dbReference>
<keyword evidence="7 8" id="KW-0472">Membrane</keyword>
<dbReference type="GO" id="GO:0006605">
    <property type="term" value="P:protein targeting"/>
    <property type="evidence" value="ECO:0007669"/>
    <property type="project" value="InterPro"/>
</dbReference>
<evidence type="ECO:0000256" key="2">
    <source>
        <dbReference type="ARBA" id="ARBA00022448"/>
    </source>
</evidence>
<keyword evidence="3 8" id="KW-0812">Transmembrane</keyword>
<dbReference type="EMBL" id="AMFJ01000287">
    <property type="protein sequence ID" value="EKE28800.1"/>
    <property type="molecule type" value="Genomic_DNA"/>
</dbReference>
<keyword evidence="6" id="KW-0811">Translocation</keyword>
<evidence type="ECO:0000256" key="7">
    <source>
        <dbReference type="ARBA" id="ARBA00023136"/>
    </source>
</evidence>
<dbReference type="NCBIfam" id="TIGR00964">
    <property type="entry name" value="secE_bact"/>
    <property type="match status" value="1"/>
</dbReference>
<evidence type="ECO:0000256" key="4">
    <source>
        <dbReference type="ARBA" id="ARBA00022927"/>
    </source>
</evidence>
<gene>
    <name evidence="9" type="ORF">ACD_3C00013G0013</name>
</gene>
<dbReference type="GO" id="GO:0006886">
    <property type="term" value="P:intracellular protein transport"/>
    <property type="evidence" value="ECO:0007669"/>
    <property type="project" value="InterPro"/>
</dbReference>
<keyword evidence="5 8" id="KW-1133">Transmembrane helix</keyword>
<sequence>MLKFLKESIKEFDHVVWPTNKETKKYFTIVTSVITVLTIFLFIVWSLFSLWLFGLWDLVRTPKAVESNTTASDTTKNVEFASWADLKLIPTDTTAPAPTK</sequence>
<name>K2GZ76_9BACT</name>
<dbReference type="AlphaFoldDB" id="K2GZ76"/>
<evidence type="ECO:0000256" key="1">
    <source>
        <dbReference type="ARBA" id="ARBA00004370"/>
    </source>
</evidence>
<dbReference type="GO" id="GO:0016020">
    <property type="term" value="C:membrane"/>
    <property type="evidence" value="ECO:0007669"/>
    <property type="project" value="UniProtKB-SubCell"/>
</dbReference>
<dbReference type="Gene3D" id="1.20.5.1030">
    <property type="entry name" value="Preprotein translocase secy subunit"/>
    <property type="match status" value="1"/>
</dbReference>
<keyword evidence="4" id="KW-0653">Protein transport</keyword>
<accession>K2GZ76</accession>
<dbReference type="GO" id="GO:0009306">
    <property type="term" value="P:protein secretion"/>
    <property type="evidence" value="ECO:0007669"/>
    <property type="project" value="InterPro"/>
</dbReference>